<organism evidence="1 2">
    <name type="scientific">Rhododendron molle</name>
    <name type="common">Chinese azalea</name>
    <name type="synonym">Azalea mollis</name>
    <dbReference type="NCBI Taxonomy" id="49168"/>
    <lineage>
        <taxon>Eukaryota</taxon>
        <taxon>Viridiplantae</taxon>
        <taxon>Streptophyta</taxon>
        <taxon>Embryophyta</taxon>
        <taxon>Tracheophyta</taxon>
        <taxon>Spermatophyta</taxon>
        <taxon>Magnoliopsida</taxon>
        <taxon>eudicotyledons</taxon>
        <taxon>Gunneridae</taxon>
        <taxon>Pentapetalae</taxon>
        <taxon>asterids</taxon>
        <taxon>Ericales</taxon>
        <taxon>Ericaceae</taxon>
        <taxon>Ericoideae</taxon>
        <taxon>Rhodoreae</taxon>
        <taxon>Rhododendron</taxon>
    </lineage>
</organism>
<proteinExistence type="predicted"/>
<accession>A0ACC0L3N0</accession>
<evidence type="ECO:0000313" key="2">
    <source>
        <dbReference type="Proteomes" id="UP001062846"/>
    </source>
</evidence>
<dbReference type="Proteomes" id="UP001062846">
    <property type="component" value="Chromosome 13"/>
</dbReference>
<protein>
    <submittedName>
        <fullName evidence="1">Uncharacterized protein</fullName>
    </submittedName>
</protein>
<reference evidence="1" key="1">
    <citation type="submission" date="2022-02" db="EMBL/GenBank/DDBJ databases">
        <title>Plant Genome Project.</title>
        <authorList>
            <person name="Zhang R.-G."/>
        </authorList>
    </citation>
    <scope>NUCLEOTIDE SEQUENCE</scope>
    <source>
        <strain evidence="1">AT1</strain>
    </source>
</reference>
<dbReference type="EMBL" id="CM046400">
    <property type="protein sequence ID" value="KAI8523331.1"/>
    <property type="molecule type" value="Genomic_DNA"/>
</dbReference>
<comment type="caution">
    <text evidence="1">The sequence shown here is derived from an EMBL/GenBank/DDBJ whole genome shotgun (WGS) entry which is preliminary data.</text>
</comment>
<keyword evidence="2" id="KW-1185">Reference proteome</keyword>
<sequence>MAYRDVCGGERLQRERRAAINLKSERDTSQEMPSIFCSKNDKYLRKCHFIKWRVKIYERLNIDHWIYIDYIDPINI</sequence>
<evidence type="ECO:0000313" key="1">
    <source>
        <dbReference type="EMBL" id="KAI8523331.1"/>
    </source>
</evidence>
<name>A0ACC0L3N0_RHOML</name>
<gene>
    <name evidence="1" type="ORF">RHMOL_Rhmol13G0065000</name>
</gene>